<evidence type="ECO:0000256" key="5">
    <source>
        <dbReference type="SAM" id="Phobius"/>
    </source>
</evidence>
<keyword evidence="5" id="KW-0812">Transmembrane</keyword>
<evidence type="ECO:0000256" key="2">
    <source>
        <dbReference type="ARBA" id="ARBA00022741"/>
    </source>
</evidence>
<dbReference type="InterPro" id="IPR030385">
    <property type="entry name" value="G_IRG_dom"/>
</dbReference>
<evidence type="ECO:0000313" key="8">
    <source>
        <dbReference type="RefSeq" id="XP_015270472.1"/>
    </source>
</evidence>
<evidence type="ECO:0000256" key="4">
    <source>
        <dbReference type="ARBA" id="ARBA00023134"/>
    </source>
</evidence>
<reference evidence="8" key="1">
    <citation type="submission" date="2025-08" db="UniProtKB">
        <authorList>
            <consortium name="RefSeq"/>
        </authorList>
    </citation>
    <scope>IDENTIFICATION</scope>
</reference>
<dbReference type="Pfam" id="PF05049">
    <property type="entry name" value="IIGP"/>
    <property type="match status" value="1"/>
</dbReference>
<evidence type="ECO:0000256" key="1">
    <source>
        <dbReference type="ARBA" id="ARBA00005429"/>
    </source>
</evidence>
<feature type="domain" description="IRG-type G" evidence="6">
    <location>
        <begin position="43"/>
        <end position="223"/>
    </location>
</feature>
<comment type="similarity">
    <text evidence="1">Belongs to the TRAFAC class dynamin-like GTPase superfamily. IRG family.</text>
</comment>
<gene>
    <name evidence="8" type="primary">LOC107113637</name>
</gene>
<dbReference type="PROSITE" id="PS51716">
    <property type="entry name" value="G_IRG"/>
    <property type="match status" value="1"/>
</dbReference>
<dbReference type="PANTHER" id="PTHR32341:SF17">
    <property type="entry name" value="IRG-TYPE G DOMAIN-CONTAINING PROTEIN"/>
    <property type="match status" value="1"/>
</dbReference>
<accession>A0ABM1K9T5</accession>
<dbReference type="InterPro" id="IPR027417">
    <property type="entry name" value="P-loop_NTPase"/>
</dbReference>
<proteinExistence type="inferred from homology"/>
<evidence type="ECO:0000313" key="7">
    <source>
        <dbReference type="Proteomes" id="UP000694871"/>
    </source>
</evidence>
<dbReference type="Gene3D" id="3.40.50.300">
    <property type="entry name" value="P-loop containing nucleotide triphosphate hydrolases"/>
    <property type="match status" value="1"/>
</dbReference>
<feature type="transmembrane region" description="Helical" evidence="5">
    <location>
        <begin position="354"/>
        <end position="375"/>
    </location>
</feature>
<dbReference type="PANTHER" id="PTHR32341">
    <property type="entry name" value="INTERFERON-INDUCIBLE GTPASE"/>
    <property type="match status" value="1"/>
</dbReference>
<dbReference type="RefSeq" id="XP_015270472.1">
    <property type="nucleotide sequence ID" value="XM_015414986.1"/>
</dbReference>
<sequence length="396" mass="43866">MGSLISKPLESRELEKMKAALENNSLSEVIGQSNINLNLLKNTTLDIAITGESGAGKSALVNALRGMTDFEEGAAETGITETTVESKGYPHPTSPKVTIWDLPGIGTLNFKAKEYLQMVKFEKYDFFMILSSERFTENDVLLAREIQKMKKTFYYVRTKVDVSVDSEKSRPNFSEEETLKKLKKYLCDGLKTAGEPNPRVFLISRKDLNMYDFPLLRETLANDLDDLKRYALITTMPNLSREVLKKKKITVEALIWTASLVSGSVGAIPVPGVSTVCDLGILVGTMIDLCKVFGLDEDSLCRCASRVGKPVDMLRSAIEKSRVANKITPAFVMDLLQKSTLFKTMTAAELVLDYIPVLCSVFGAIGSFATTFYMLTKFVKNLEEDAANVLDIAAEH</sequence>
<keyword evidence="5" id="KW-0472">Membrane</keyword>
<evidence type="ECO:0000256" key="3">
    <source>
        <dbReference type="ARBA" id="ARBA00022801"/>
    </source>
</evidence>
<evidence type="ECO:0000259" key="6">
    <source>
        <dbReference type="PROSITE" id="PS51716"/>
    </source>
</evidence>
<keyword evidence="3" id="KW-0378">Hydrolase</keyword>
<dbReference type="InterPro" id="IPR007743">
    <property type="entry name" value="Immunity-related_GTPase-like"/>
</dbReference>
<dbReference type="SUPFAM" id="SSF52540">
    <property type="entry name" value="P-loop containing nucleoside triphosphate hydrolases"/>
    <property type="match status" value="1"/>
</dbReference>
<dbReference type="InterPro" id="IPR051515">
    <property type="entry name" value="IRG"/>
</dbReference>
<protein>
    <submittedName>
        <fullName evidence="8">Interferon-inducible GTPase 5-like</fullName>
    </submittedName>
</protein>
<keyword evidence="7" id="KW-1185">Reference proteome</keyword>
<keyword evidence="2" id="KW-0547">Nucleotide-binding</keyword>
<dbReference type="Proteomes" id="UP000694871">
    <property type="component" value="Unplaced"/>
</dbReference>
<name>A0ABM1K9T5_GEKJA</name>
<organism evidence="7 8">
    <name type="scientific">Gekko japonicus</name>
    <name type="common">Schlegel's Japanese gecko</name>
    <dbReference type="NCBI Taxonomy" id="146911"/>
    <lineage>
        <taxon>Eukaryota</taxon>
        <taxon>Metazoa</taxon>
        <taxon>Chordata</taxon>
        <taxon>Craniata</taxon>
        <taxon>Vertebrata</taxon>
        <taxon>Euteleostomi</taxon>
        <taxon>Lepidosauria</taxon>
        <taxon>Squamata</taxon>
        <taxon>Bifurcata</taxon>
        <taxon>Gekkota</taxon>
        <taxon>Gekkonidae</taxon>
        <taxon>Gekkoninae</taxon>
        <taxon>Gekko</taxon>
    </lineage>
</organism>
<dbReference type="GeneID" id="107113637"/>
<keyword evidence="4" id="KW-0342">GTP-binding</keyword>
<keyword evidence="5" id="KW-1133">Transmembrane helix</keyword>